<name>A0A382XA19_9ZZZZ</name>
<reference evidence="1" key="1">
    <citation type="submission" date="2018-05" db="EMBL/GenBank/DDBJ databases">
        <authorList>
            <person name="Lanie J.A."/>
            <person name="Ng W.-L."/>
            <person name="Kazmierczak K.M."/>
            <person name="Andrzejewski T.M."/>
            <person name="Davidsen T.M."/>
            <person name="Wayne K.J."/>
            <person name="Tettelin H."/>
            <person name="Glass J.I."/>
            <person name="Rusch D."/>
            <person name="Podicherti R."/>
            <person name="Tsui H.-C.T."/>
            <person name="Winkler M.E."/>
        </authorList>
    </citation>
    <scope>NUCLEOTIDE SEQUENCE</scope>
</reference>
<organism evidence="1">
    <name type="scientific">marine metagenome</name>
    <dbReference type="NCBI Taxonomy" id="408172"/>
    <lineage>
        <taxon>unclassified sequences</taxon>
        <taxon>metagenomes</taxon>
        <taxon>ecological metagenomes</taxon>
    </lineage>
</organism>
<protein>
    <submittedName>
        <fullName evidence="1">Uncharacterized protein</fullName>
    </submittedName>
</protein>
<proteinExistence type="predicted"/>
<feature type="non-terminal residue" evidence="1">
    <location>
        <position position="25"/>
    </location>
</feature>
<dbReference type="EMBL" id="UINC01166197">
    <property type="protein sequence ID" value="SVD68017.1"/>
    <property type="molecule type" value="Genomic_DNA"/>
</dbReference>
<accession>A0A382XA19</accession>
<dbReference type="AlphaFoldDB" id="A0A382XA19"/>
<evidence type="ECO:0000313" key="1">
    <source>
        <dbReference type="EMBL" id="SVD68017.1"/>
    </source>
</evidence>
<gene>
    <name evidence="1" type="ORF">METZ01_LOCUS420871</name>
</gene>
<sequence>MEIHKIKFWGVRGSNPTTNNKKLGV</sequence>